<reference evidence="3" key="1">
    <citation type="submission" date="2016-04" db="EMBL/GenBank/DDBJ databases">
        <authorList>
            <person name="Evans L.H."/>
            <person name="Alamgir A."/>
            <person name="Owens N."/>
            <person name="Weber N.D."/>
            <person name="Virtaneva K."/>
            <person name="Barbian K."/>
            <person name="Babar A."/>
            <person name="Rosenke K."/>
        </authorList>
    </citation>
    <scope>NUCLEOTIDE SEQUENCE [LARGE SCALE GENOMIC DNA]</scope>
    <source>
        <strain evidence="3">CBS 101.48</strain>
    </source>
</reference>
<dbReference type="OMA" id="FINAVRM"/>
<name>A0A168P973_ABSGL</name>
<dbReference type="InterPro" id="IPR008862">
    <property type="entry name" value="Tcp11"/>
</dbReference>
<feature type="compositionally biased region" description="Basic and acidic residues" evidence="2">
    <location>
        <begin position="27"/>
        <end position="44"/>
    </location>
</feature>
<keyword evidence="4" id="KW-1185">Reference proteome</keyword>
<dbReference type="PANTHER" id="PTHR12832:SF11">
    <property type="entry name" value="LD23868P"/>
    <property type="match status" value="1"/>
</dbReference>
<protein>
    <submittedName>
        <fullName evidence="3">Uncharacterized protein</fullName>
    </submittedName>
</protein>
<dbReference type="GO" id="GO:0010737">
    <property type="term" value="P:protein kinase A signaling"/>
    <property type="evidence" value="ECO:0007669"/>
    <property type="project" value="TreeGrafter"/>
</dbReference>
<dbReference type="InParanoid" id="A0A168P973"/>
<dbReference type="PANTHER" id="PTHR12832">
    <property type="entry name" value="TESTIS-SPECIFIC PROTEIN PBS13 T-COMPLEX 11"/>
    <property type="match status" value="1"/>
</dbReference>
<feature type="compositionally biased region" description="Basic and acidic residues" evidence="2">
    <location>
        <begin position="582"/>
        <end position="592"/>
    </location>
</feature>
<feature type="compositionally biased region" description="Basic and acidic residues" evidence="2">
    <location>
        <begin position="1"/>
        <end position="15"/>
    </location>
</feature>
<dbReference type="AlphaFoldDB" id="A0A168P973"/>
<dbReference type="EMBL" id="LT553633">
    <property type="protein sequence ID" value="SAM01985.1"/>
    <property type="molecule type" value="Genomic_DNA"/>
</dbReference>
<dbReference type="Proteomes" id="UP000078561">
    <property type="component" value="Unassembled WGS sequence"/>
</dbReference>
<feature type="region of interest" description="Disordered" evidence="2">
    <location>
        <begin position="201"/>
        <end position="228"/>
    </location>
</feature>
<feature type="region of interest" description="Disordered" evidence="2">
    <location>
        <begin position="573"/>
        <end position="592"/>
    </location>
</feature>
<feature type="region of interest" description="Disordered" evidence="2">
    <location>
        <begin position="148"/>
        <end position="167"/>
    </location>
</feature>
<feature type="compositionally biased region" description="Polar residues" evidence="2">
    <location>
        <begin position="153"/>
        <end position="164"/>
    </location>
</feature>
<dbReference type="OrthoDB" id="276323at2759"/>
<gene>
    <name evidence="3" type="primary">ABSGL_07740.1 scaffold 9091</name>
</gene>
<evidence type="ECO:0000256" key="2">
    <source>
        <dbReference type="SAM" id="MobiDB-lite"/>
    </source>
</evidence>
<sequence length="737" mass="85846">MLREETIRFDSDQLRKQSPPIHSFPIDVEKSSDSKDSKKLVDSGHHHHRKRKGHLRNFKLRFLFSSGSSLFWIWLSQPQRLLVRSQVFRRMRRQSRSISNATRNYISRNDFSSIQQYYHLLKRRRLHRIKWYSMHPLHYARSFSRRKARNSMGLKNQESSSSFPSHLDIPSNDRSVAWVDHLQPSSTTPTISLTPLQLSSSQLSSPLSAPVRETEDRNHHRKHRRKSKTWIPPINSETLHELSISSIFKSIQLRHDLLFDPGLSFRPNLDGNSGREKCRSAQRYWRSVDRAFLSIQANAGTPDSFDCLRMILSELHKILLSLFSPFASTPARHEPWPWPSHISVDYLSTVFDVDFLIHQIKHGSFCLDPIATTLMDILTPLCPASETTHLALLQHHLLEEQFSKAMCQCFSILEGIKLDCANNVLHRYRSYLINTCAEVELRCFKKQWENGEIKLDSTYNWLRHNWPHRHGEKKATFLKIFYQGLLQFVSKDVNTSTDGDHKCAAFPITLQFDERRLTVQLRQDFQSLLLVSIVLIPYRYLAGTFATKSDMVKLKRTCMDLIKDYTSVTGDQTSLTKMHNSSTDRERVNRQDRQSEEDDLLFRLCYRLAYKACYRAFEAHHSHQVAKTRTLMGPDQLCQVSHFWTNWLLVHLNSNSPIYMLAHDRLCNVLQFLSQHGTFAIETNTAMMKQLDRLVGIQENILTLGEKLKALADLNLETFGTVYKALTVDLLRHHLDP</sequence>
<feature type="compositionally biased region" description="Basic residues" evidence="2">
    <location>
        <begin position="219"/>
        <end position="228"/>
    </location>
</feature>
<accession>A0A168P973</accession>
<evidence type="ECO:0000313" key="4">
    <source>
        <dbReference type="Proteomes" id="UP000078561"/>
    </source>
</evidence>
<organism evidence="3">
    <name type="scientific">Absidia glauca</name>
    <name type="common">Pin mould</name>
    <dbReference type="NCBI Taxonomy" id="4829"/>
    <lineage>
        <taxon>Eukaryota</taxon>
        <taxon>Fungi</taxon>
        <taxon>Fungi incertae sedis</taxon>
        <taxon>Mucoromycota</taxon>
        <taxon>Mucoromycotina</taxon>
        <taxon>Mucoromycetes</taxon>
        <taxon>Mucorales</taxon>
        <taxon>Cunninghamellaceae</taxon>
        <taxon>Absidia</taxon>
    </lineage>
</organism>
<proteinExistence type="inferred from homology"/>
<evidence type="ECO:0000313" key="3">
    <source>
        <dbReference type="EMBL" id="SAM01985.1"/>
    </source>
</evidence>
<dbReference type="Pfam" id="PF05794">
    <property type="entry name" value="Tcp11"/>
    <property type="match status" value="1"/>
</dbReference>
<evidence type="ECO:0000256" key="1">
    <source>
        <dbReference type="ARBA" id="ARBA00010954"/>
    </source>
</evidence>
<feature type="region of interest" description="Disordered" evidence="2">
    <location>
        <begin position="1"/>
        <end position="48"/>
    </location>
</feature>
<comment type="similarity">
    <text evidence="1">Belongs to the TCP11 family.</text>
</comment>
<dbReference type="STRING" id="4829.A0A168P973"/>